<name>A0A7S0N4M5_9CRYP</name>
<dbReference type="GO" id="GO:0006275">
    <property type="term" value="P:regulation of DNA replication"/>
    <property type="evidence" value="ECO:0007669"/>
    <property type="project" value="InterPro"/>
</dbReference>
<evidence type="ECO:0000256" key="5">
    <source>
        <dbReference type="ARBA" id="ARBA00023242"/>
    </source>
</evidence>
<dbReference type="EMBL" id="HBEZ01054616">
    <property type="protein sequence ID" value="CAD8656938.1"/>
    <property type="molecule type" value="Transcribed_RNA"/>
</dbReference>
<dbReference type="GO" id="GO:0043626">
    <property type="term" value="C:PCNA complex"/>
    <property type="evidence" value="ECO:0007669"/>
    <property type="project" value="TreeGrafter"/>
</dbReference>
<protein>
    <recommendedName>
        <fullName evidence="6">DNA sliding clamp PCNA</fullName>
    </recommendedName>
</protein>
<dbReference type="InterPro" id="IPR022659">
    <property type="entry name" value="Pr_cel_nuc_antig_CS"/>
</dbReference>
<evidence type="ECO:0000256" key="4">
    <source>
        <dbReference type="ARBA" id="ARBA00023125"/>
    </source>
</evidence>
<dbReference type="PRINTS" id="PR00339">
    <property type="entry name" value="PCNACYCLIN"/>
</dbReference>
<dbReference type="Pfam" id="PF00705">
    <property type="entry name" value="PCNA_N"/>
    <property type="match status" value="1"/>
</dbReference>
<dbReference type="PANTHER" id="PTHR11352">
    <property type="entry name" value="PROLIFERATING CELL NUCLEAR ANTIGEN"/>
    <property type="match status" value="1"/>
</dbReference>
<dbReference type="HAMAP" id="MF_00317">
    <property type="entry name" value="DNApol_clamp_arch"/>
    <property type="match status" value="1"/>
</dbReference>
<evidence type="ECO:0000256" key="7">
    <source>
        <dbReference type="RuleBase" id="RU003671"/>
    </source>
</evidence>
<dbReference type="AlphaFoldDB" id="A0A7S0N4M5"/>
<dbReference type="Gene3D" id="3.10.150.10">
    <property type="entry name" value="DNA Polymerase III, subunit A, domain 2"/>
    <property type="match status" value="2"/>
</dbReference>
<dbReference type="GO" id="GO:0006272">
    <property type="term" value="P:leading strand elongation"/>
    <property type="evidence" value="ECO:0007669"/>
    <property type="project" value="TreeGrafter"/>
</dbReference>
<dbReference type="GO" id="GO:0019985">
    <property type="term" value="P:translesion synthesis"/>
    <property type="evidence" value="ECO:0007669"/>
    <property type="project" value="TreeGrafter"/>
</dbReference>
<evidence type="ECO:0000256" key="2">
    <source>
        <dbReference type="ARBA" id="ARBA00010462"/>
    </source>
</evidence>
<dbReference type="InterPro" id="IPR000730">
    <property type="entry name" value="Pr_cel_nuc_antig"/>
</dbReference>
<dbReference type="InterPro" id="IPR022648">
    <property type="entry name" value="Pr_cel_nuc_antig_N"/>
</dbReference>
<dbReference type="FunFam" id="3.10.150.10:FF:000006">
    <property type="entry name" value="Proliferating cell nuclear antigen"/>
    <property type="match status" value="1"/>
</dbReference>
<evidence type="ECO:0000313" key="10">
    <source>
        <dbReference type="EMBL" id="CAD8656938.1"/>
    </source>
</evidence>
<dbReference type="GO" id="GO:0006298">
    <property type="term" value="P:mismatch repair"/>
    <property type="evidence" value="ECO:0007669"/>
    <property type="project" value="TreeGrafter"/>
</dbReference>
<keyword evidence="3 7" id="KW-0235">DNA replication</keyword>
<evidence type="ECO:0000259" key="9">
    <source>
        <dbReference type="Pfam" id="PF02747"/>
    </source>
</evidence>
<evidence type="ECO:0000256" key="3">
    <source>
        <dbReference type="ARBA" id="ARBA00022705"/>
    </source>
</evidence>
<evidence type="ECO:0000256" key="1">
    <source>
        <dbReference type="ARBA" id="ARBA00004123"/>
    </source>
</evidence>
<dbReference type="NCBIfam" id="TIGR00590">
    <property type="entry name" value="pcna"/>
    <property type="match status" value="1"/>
</dbReference>
<evidence type="ECO:0000259" key="8">
    <source>
        <dbReference type="Pfam" id="PF00705"/>
    </source>
</evidence>
<feature type="domain" description="Proliferating cell nuclear antigen PCNA C-terminal" evidence="9">
    <location>
        <begin position="127"/>
        <end position="253"/>
    </location>
</feature>
<evidence type="ECO:0000256" key="6">
    <source>
        <dbReference type="RuleBase" id="RU000641"/>
    </source>
</evidence>
<keyword evidence="5 6" id="KW-0539">Nucleus</keyword>
<dbReference type="PROSITE" id="PS01251">
    <property type="entry name" value="PCNA_1"/>
    <property type="match status" value="1"/>
</dbReference>
<accession>A0A7S0N4M5</accession>
<dbReference type="SUPFAM" id="SSF55979">
    <property type="entry name" value="DNA clamp"/>
    <property type="match status" value="2"/>
</dbReference>
<sequence length="258" mass="29266">MFEVRLNQSGQLKKIVEAIKDIVSDVNFDCDSQGLSLQAMDQSHVSLVSLILKPEGFEYFRCDKSITLGINLLSLYKILKCASNEDSVTISCKDTMEILSFLFESPANDRISEFQLKLIQINTEQLGIPDTEYPTVVYLTSAEYRRICSDLSILGDTIQIEVSKTGIKFEIEGDIGKGSIILRRSKNENNDESIDFVNNETIKMTFALRYLNNFSKATPLCDRIILKMSKDMPLQLEFKIGLHGCIRYYLAPKMDDVL</sequence>
<comment type="similarity">
    <text evidence="2 7">Belongs to the PCNA family.</text>
</comment>
<dbReference type="Pfam" id="PF02747">
    <property type="entry name" value="PCNA_C"/>
    <property type="match status" value="1"/>
</dbReference>
<dbReference type="CDD" id="cd00577">
    <property type="entry name" value="PCNA"/>
    <property type="match status" value="1"/>
</dbReference>
<comment type="subcellular location">
    <subcellularLocation>
        <location evidence="1 6">Nucleus</location>
    </subcellularLocation>
</comment>
<reference evidence="10" key="1">
    <citation type="submission" date="2021-01" db="EMBL/GenBank/DDBJ databases">
        <authorList>
            <person name="Corre E."/>
            <person name="Pelletier E."/>
            <person name="Niang G."/>
            <person name="Scheremetjew M."/>
            <person name="Finn R."/>
            <person name="Kale V."/>
            <person name="Holt S."/>
            <person name="Cochrane G."/>
            <person name="Meng A."/>
            <person name="Brown T."/>
            <person name="Cohen L."/>
        </authorList>
    </citation>
    <scope>NUCLEOTIDE SEQUENCE</scope>
    <source>
        <strain evidence="10">CCAP979/52</strain>
    </source>
</reference>
<dbReference type="InterPro" id="IPR022649">
    <property type="entry name" value="Pr_cel_nuc_antig_C"/>
</dbReference>
<comment type="function">
    <text evidence="6">This protein is an auxiliary protein of DNA polymerase delta and is involved in the control of eukaryotic DNA replication by increasing the polymerase's processivity during elongation of the leading strand.</text>
</comment>
<dbReference type="InterPro" id="IPR046938">
    <property type="entry name" value="DNA_clamp_sf"/>
</dbReference>
<feature type="domain" description="Proliferating cell nuclear antigen PCNA N-terminal" evidence="8">
    <location>
        <begin position="1"/>
        <end position="124"/>
    </location>
</feature>
<proteinExistence type="inferred from homology"/>
<organism evidence="10">
    <name type="scientific">Cryptomonas curvata</name>
    <dbReference type="NCBI Taxonomy" id="233186"/>
    <lineage>
        <taxon>Eukaryota</taxon>
        <taxon>Cryptophyceae</taxon>
        <taxon>Cryptomonadales</taxon>
        <taxon>Cryptomonadaceae</taxon>
        <taxon>Cryptomonas</taxon>
    </lineage>
</organism>
<dbReference type="FunFam" id="3.10.150.10:FF:000008">
    <property type="entry name" value="Proliferating cell nuclear antigen"/>
    <property type="match status" value="1"/>
</dbReference>
<dbReference type="GO" id="GO:0030337">
    <property type="term" value="F:DNA polymerase processivity factor activity"/>
    <property type="evidence" value="ECO:0007669"/>
    <property type="project" value="InterPro"/>
</dbReference>
<dbReference type="GO" id="GO:0003677">
    <property type="term" value="F:DNA binding"/>
    <property type="evidence" value="ECO:0007669"/>
    <property type="project" value="UniProtKB-KW"/>
</dbReference>
<keyword evidence="4 7" id="KW-0238">DNA-binding</keyword>
<gene>
    <name evidence="10" type="ORF">CCUR1050_LOCUS29960</name>
</gene>
<dbReference type="PANTHER" id="PTHR11352:SF0">
    <property type="entry name" value="PROLIFERATING CELL NUCLEAR ANTIGEN"/>
    <property type="match status" value="1"/>
</dbReference>